<evidence type="ECO:0000256" key="3">
    <source>
        <dbReference type="ARBA" id="ARBA00023163"/>
    </source>
</evidence>
<protein>
    <submittedName>
        <fullName evidence="6">TetR family transcriptional regulator</fullName>
    </submittedName>
</protein>
<dbReference type="PANTHER" id="PTHR30055:SF234">
    <property type="entry name" value="HTH-TYPE TRANSCRIPTIONAL REGULATOR BETI"/>
    <property type="match status" value="1"/>
</dbReference>
<keyword evidence="7" id="KW-1185">Reference proteome</keyword>
<dbReference type="RefSeq" id="WP_203857829.1">
    <property type="nucleotide sequence ID" value="NZ_BAAAZQ010000004.1"/>
</dbReference>
<dbReference type="InterPro" id="IPR009057">
    <property type="entry name" value="Homeodomain-like_sf"/>
</dbReference>
<name>A0ABQ4ENP6_9ACTN</name>
<dbReference type="InterPro" id="IPR023772">
    <property type="entry name" value="DNA-bd_HTH_TetR-type_CS"/>
</dbReference>
<gene>
    <name evidence="6" type="ORF">Pma05_28440</name>
</gene>
<reference evidence="6 7" key="1">
    <citation type="submission" date="2021-01" db="EMBL/GenBank/DDBJ databases">
        <title>Whole genome shotgun sequence of Plantactinospora mayteni NBRC 109088.</title>
        <authorList>
            <person name="Komaki H."/>
            <person name="Tamura T."/>
        </authorList>
    </citation>
    <scope>NUCLEOTIDE SEQUENCE [LARGE SCALE GENOMIC DNA]</scope>
    <source>
        <strain evidence="6 7">NBRC 109088</strain>
    </source>
</reference>
<dbReference type="PROSITE" id="PS01081">
    <property type="entry name" value="HTH_TETR_1"/>
    <property type="match status" value="1"/>
</dbReference>
<dbReference type="Pfam" id="PF21597">
    <property type="entry name" value="TetR_C_43"/>
    <property type="match status" value="1"/>
</dbReference>
<evidence type="ECO:0000256" key="2">
    <source>
        <dbReference type="ARBA" id="ARBA00023125"/>
    </source>
</evidence>
<evidence type="ECO:0000313" key="7">
    <source>
        <dbReference type="Proteomes" id="UP000621500"/>
    </source>
</evidence>
<dbReference type="InterPro" id="IPR001647">
    <property type="entry name" value="HTH_TetR"/>
</dbReference>
<keyword evidence="1" id="KW-0805">Transcription regulation</keyword>
<keyword evidence="2 4" id="KW-0238">DNA-binding</keyword>
<dbReference type="PRINTS" id="PR00455">
    <property type="entry name" value="HTHTETR"/>
</dbReference>
<comment type="caution">
    <text evidence="6">The sequence shown here is derived from an EMBL/GenBank/DDBJ whole genome shotgun (WGS) entry which is preliminary data.</text>
</comment>
<feature type="domain" description="HTH tetR-type" evidence="5">
    <location>
        <begin position="17"/>
        <end position="76"/>
    </location>
</feature>
<sequence length="194" mass="20447">MTSRTTDPGRPLRADAQRNRVRILAAAEEVFAEYGVAASTEEVAARAGVAIGTVFRHFPTKNDLLAAIMKGVLAGLVEEAATLGGDNSDGTGLFTFFARTVEQAATEKAVADLLARTGVEIQLPELLDVLGEAVHGLLRQAKAAGTVDRQVRLPEVMALLASTCQGALNGGWDAELRERTLAIIFAGLRPGAPR</sequence>
<dbReference type="InterPro" id="IPR036271">
    <property type="entry name" value="Tet_transcr_reg_TetR-rel_C_sf"/>
</dbReference>
<evidence type="ECO:0000313" key="6">
    <source>
        <dbReference type="EMBL" id="GIG96271.1"/>
    </source>
</evidence>
<evidence type="ECO:0000256" key="4">
    <source>
        <dbReference type="PROSITE-ProRule" id="PRU00335"/>
    </source>
</evidence>
<evidence type="ECO:0000256" key="1">
    <source>
        <dbReference type="ARBA" id="ARBA00023015"/>
    </source>
</evidence>
<accession>A0ABQ4ENP6</accession>
<dbReference type="PROSITE" id="PS50977">
    <property type="entry name" value="HTH_TETR_2"/>
    <property type="match status" value="1"/>
</dbReference>
<dbReference type="Proteomes" id="UP000621500">
    <property type="component" value="Unassembled WGS sequence"/>
</dbReference>
<dbReference type="InterPro" id="IPR050109">
    <property type="entry name" value="HTH-type_TetR-like_transc_reg"/>
</dbReference>
<organism evidence="6 7">
    <name type="scientific">Plantactinospora mayteni</name>
    <dbReference type="NCBI Taxonomy" id="566021"/>
    <lineage>
        <taxon>Bacteria</taxon>
        <taxon>Bacillati</taxon>
        <taxon>Actinomycetota</taxon>
        <taxon>Actinomycetes</taxon>
        <taxon>Micromonosporales</taxon>
        <taxon>Micromonosporaceae</taxon>
        <taxon>Plantactinospora</taxon>
    </lineage>
</organism>
<proteinExistence type="predicted"/>
<dbReference type="Pfam" id="PF00440">
    <property type="entry name" value="TetR_N"/>
    <property type="match status" value="1"/>
</dbReference>
<dbReference type="SUPFAM" id="SSF46689">
    <property type="entry name" value="Homeodomain-like"/>
    <property type="match status" value="1"/>
</dbReference>
<feature type="DNA-binding region" description="H-T-H motif" evidence="4">
    <location>
        <begin position="39"/>
        <end position="58"/>
    </location>
</feature>
<dbReference type="InterPro" id="IPR049445">
    <property type="entry name" value="TetR_SbtR-like_C"/>
</dbReference>
<evidence type="ECO:0000259" key="5">
    <source>
        <dbReference type="PROSITE" id="PS50977"/>
    </source>
</evidence>
<keyword evidence="3" id="KW-0804">Transcription</keyword>
<dbReference type="Gene3D" id="1.10.357.10">
    <property type="entry name" value="Tetracycline Repressor, domain 2"/>
    <property type="match status" value="1"/>
</dbReference>
<dbReference type="EMBL" id="BONX01000018">
    <property type="protein sequence ID" value="GIG96271.1"/>
    <property type="molecule type" value="Genomic_DNA"/>
</dbReference>
<dbReference type="SUPFAM" id="SSF48498">
    <property type="entry name" value="Tetracyclin repressor-like, C-terminal domain"/>
    <property type="match status" value="1"/>
</dbReference>
<dbReference type="PANTHER" id="PTHR30055">
    <property type="entry name" value="HTH-TYPE TRANSCRIPTIONAL REGULATOR RUTR"/>
    <property type="match status" value="1"/>
</dbReference>